<dbReference type="Gene3D" id="3.40.50.300">
    <property type="entry name" value="P-loop containing nucleotide triphosphate hydrolases"/>
    <property type="match status" value="1"/>
</dbReference>
<evidence type="ECO:0000313" key="10">
    <source>
        <dbReference type="EMBL" id="EHN59480.1"/>
    </source>
</evidence>
<reference evidence="10 11" key="1">
    <citation type="journal article" date="2012" name="PLoS ONE">
        <title>Functional divergence in the genus oenococcus as predicted by genome sequencing of the newly-described species, Oenococcus kitaharae.</title>
        <authorList>
            <person name="Borneman A.R."/>
            <person name="McCarthy J.M."/>
            <person name="Chambers P.J."/>
            <person name="Bartowsky E.J."/>
        </authorList>
    </citation>
    <scope>NUCLEOTIDE SEQUENCE [LARGE SCALE GENOMIC DNA]</scope>
    <source>
        <strain evidence="11">DSM17330</strain>
    </source>
</reference>
<evidence type="ECO:0000256" key="5">
    <source>
        <dbReference type="ARBA" id="ARBA00022989"/>
    </source>
</evidence>
<evidence type="ECO:0000259" key="8">
    <source>
        <dbReference type="PROSITE" id="PS50893"/>
    </source>
</evidence>
<name>G9WFV7_9LACO</name>
<dbReference type="PATRIC" id="fig|1045004.4.peg.1372"/>
<dbReference type="InterPro" id="IPR039421">
    <property type="entry name" value="Type_1_exporter"/>
</dbReference>
<dbReference type="PROSITE" id="PS00211">
    <property type="entry name" value="ABC_TRANSPORTER_1"/>
    <property type="match status" value="1"/>
</dbReference>
<dbReference type="GO" id="GO:0005524">
    <property type="term" value="F:ATP binding"/>
    <property type="evidence" value="ECO:0007669"/>
    <property type="project" value="UniProtKB-KW"/>
</dbReference>
<comment type="caution">
    <text evidence="10">The sequence shown here is derived from an EMBL/GenBank/DDBJ whole genome shotgun (WGS) entry which is preliminary data.</text>
</comment>
<feature type="transmembrane region" description="Helical" evidence="7">
    <location>
        <begin position="21"/>
        <end position="45"/>
    </location>
</feature>
<comment type="subcellular location">
    <subcellularLocation>
        <location evidence="1">Cell membrane</location>
        <topology evidence="1">Multi-pass membrane protein</topology>
    </subcellularLocation>
</comment>
<dbReference type="InterPro" id="IPR003439">
    <property type="entry name" value="ABC_transporter-like_ATP-bd"/>
</dbReference>
<keyword evidence="4 10" id="KW-0067">ATP-binding</keyword>
<dbReference type="GO" id="GO:0005886">
    <property type="term" value="C:plasma membrane"/>
    <property type="evidence" value="ECO:0007669"/>
    <property type="project" value="UniProtKB-SubCell"/>
</dbReference>
<dbReference type="CDD" id="cd18584">
    <property type="entry name" value="ABC_6TM_AarD_CydD"/>
    <property type="match status" value="1"/>
</dbReference>
<keyword evidence="2 7" id="KW-0812">Transmembrane</keyword>
<dbReference type="PROSITE" id="PS50893">
    <property type="entry name" value="ABC_TRANSPORTER_2"/>
    <property type="match status" value="1"/>
</dbReference>
<proteinExistence type="predicted"/>
<dbReference type="Gene3D" id="1.20.1560.10">
    <property type="entry name" value="ABC transporter type 1, transmembrane domain"/>
    <property type="match status" value="1"/>
</dbReference>
<accession>G9WFV7</accession>
<keyword evidence="11" id="KW-1185">Reference proteome</keyword>
<feature type="transmembrane region" description="Helical" evidence="7">
    <location>
        <begin position="157"/>
        <end position="178"/>
    </location>
</feature>
<dbReference type="GO" id="GO:0016887">
    <property type="term" value="F:ATP hydrolysis activity"/>
    <property type="evidence" value="ECO:0007669"/>
    <property type="project" value="InterPro"/>
</dbReference>
<dbReference type="Pfam" id="PF00005">
    <property type="entry name" value="ABC_tran"/>
    <property type="match status" value="1"/>
</dbReference>
<dbReference type="GO" id="GO:0034040">
    <property type="term" value="F:ATPase-coupled lipid transmembrane transporter activity"/>
    <property type="evidence" value="ECO:0007669"/>
    <property type="project" value="TreeGrafter"/>
</dbReference>
<dbReference type="Pfam" id="PF00664">
    <property type="entry name" value="ABC_membrane"/>
    <property type="match status" value="1"/>
</dbReference>
<dbReference type="PROSITE" id="PS50929">
    <property type="entry name" value="ABC_TM1F"/>
    <property type="match status" value="1"/>
</dbReference>
<dbReference type="InterPro" id="IPR027417">
    <property type="entry name" value="P-loop_NTPase"/>
</dbReference>
<dbReference type="STRING" id="336988.NT96_00625"/>
<feature type="domain" description="ABC transmembrane type-1" evidence="9">
    <location>
        <begin position="19"/>
        <end position="296"/>
    </location>
</feature>
<dbReference type="PANTHER" id="PTHR24221:SF614">
    <property type="entry name" value="GLUTATHIONE_L-CYSTEINE TRANSPORT SYSTEM ATP-BINDING_PERMEASE PROTEIN CYDC"/>
    <property type="match status" value="1"/>
</dbReference>
<dbReference type="AlphaFoldDB" id="G9WFV7"/>
<evidence type="ECO:0000256" key="7">
    <source>
        <dbReference type="SAM" id="Phobius"/>
    </source>
</evidence>
<dbReference type="InterPro" id="IPR017871">
    <property type="entry name" value="ABC_transporter-like_CS"/>
</dbReference>
<dbReference type="SUPFAM" id="SSF52540">
    <property type="entry name" value="P-loop containing nucleoside triphosphate hydrolases"/>
    <property type="match status" value="1"/>
</dbReference>
<dbReference type="InterPro" id="IPR036640">
    <property type="entry name" value="ABC1_TM_sf"/>
</dbReference>
<protein>
    <submittedName>
        <fullName evidence="10">Transport ATP-binding protein CydD</fullName>
    </submittedName>
</protein>
<evidence type="ECO:0000256" key="3">
    <source>
        <dbReference type="ARBA" id="ARBA00022741"/>
    </source>
</evidence>
<feature type="transmembrane region" description="Helical" evidence="7">
    <location>
        <begin position="236"/>
        <end position="264"/>
    </location>
</feature>
<dbReference type="InterPro" id="IPR003593">
    <property type="entry name" value="AAA+_ATPase"/>
</dbReference>
<dbReference type="Proteomes" id="UP000004959">
    <property type="component" value="Chromosome"/>
</dbReference>
<dbReference type="GO" id="GO:0042883">
    <property type="term" value="P:cysteine transport"/>
    <property type="evidence" value="ECO:0007669"/>
    <property type="project" value="InterPro"/>
</dbReference>
<evidence type="ECO:0000256" key="4">
    <source>
        <dbReference type="ARBA" id="ARBA00022840"/>
    </source>
</evidence>
<dbReference type="InterPro" id="IPR014216">
    <property type="entry name" value="ABC_transptr_CydD"/>
</dbReference>
<keyword evidence="6 7" id="KW-0472">Membrane</keyword>
<dbReference type="PANTHER" id="PTHR24221">
    <property type="entry name" value="ATP-BINDING CASSETTE SUB-FAMILY B"/>
    <property type="match status" value="1"/>
</dbReference>
<dbReference type="GO" id="GO:0140359">
    <property type="term" value="F:ABC-type transporter activity"/>
    <property type="evidence" value="ECO:0007669"/>
    <property type="project" value="InterPro"/>
</dbReference>
<dbReference type="eggNOG" id="COG4988">
    <property type="taxonomic scope" value="Bacteria"/>
</dbReference>
<evidence type="ECO:0000259" key="9">
    <source>
        <dbReference type="PROSITE" id="PS50929"/>
    </source>
</evidence>
<sequence length="582" mass="65468">MIDEHLWKLPGIKRRLIYSTIYALLKGLAIVGQAAFLTQALTAAWRLQINSAWYFATLFFFIFFCLRQFFDWLQTRQLSSFAAKTAYYLKQQIDAKILLQGPAIVDHLGSGNLLTLSYERVDQIRIYLETILARFTDLMTIPWLILIYVFWQNWQSGLILFCSLPLIVFFMIILGLAAQKKADAQYADFAALNNHFLDAVRGLETLKMLAVSQKYSQSVKTASEDYRKKTMSVLQVAFTSSFALDFFTTLSIAIEAVMLGIALINRQLPLAPALAVLIVSPDFFLPLRQFGEDYHANLDGKNALHELSALLEMQAPKRIVMRPADWSQESQLSLSHLSYRYAENADAVQDLNLTIHGFSKIAIVGMSGAGKSTLLNLLAGFLQPDQPNPAFNLDGQSLMSLNADSWQKQLSYMPQNPYLFSASIEKNIAFYDPQASRQRILAAADQAGLSPFLENLPNGLDTQVGESHRGISGGQAQRIVLARALLDPKRRIWLMDEPSAHLDIESEYALKQTILPLTDHRLLILATHRLHWLKQMDWIVVMKAGRIVQQGRLDDLINQPGELKNMSDSLATEGDLHAAADI</sequence>
<dbReference type="InterPro" id="IPR011527">
    <property type="entry name" value="ABC1_TM_dom"/>
</dbReference>
<feature type="domain" description="ABC transporter" evidence="8">
    <location>
        <begin position="332"/>
        <end position="569"/>
    </location>
</feature>
<dbReference type="HOGENOM" id="CLU_000604_84_9_9"/>
<gene>
    <name evidence="10" type="ORF">OKIT_1397</name>
</gene>
<dbReference type="SUPFAM" id="SSF90123">
    <property type="entry name" value="ABC transporter transmembrane region"/>
    <property type="match status" value="1"/>
</dbReference>
<dbReference type="EMBL" id="AFVZ01000001">
    <property type="protein sequence ID" value="EHN59480.1"/>
    <property type="molecule type" value="Genomic_DNA"/>
</dbReference>
<organism evidence="10 11">
    <name type="scientific">Oenococcus kitaharae DSM 17330</name>
    <dbReference type="NCBI Taxonomy" id="1045004"/>
    <lineage>
        <taxon>Bacteria</taxon>
        <taxon>Bacillati</taxon>
        <taxon>Bacillota</taxon>
        <taxon>Bacilli</taxon>
        <taxon>Lactobacillales</taxon>
        <taxon>Lactobacillaceae</taxon>
        <taxon>Oenococcus</taxon>
    </lineage>
</organism>
<evidence type="ECO:0000256" key="6">
    <source>
        <dbReference type="ARBA" id="ARBA00023136"/>
    </source>
</evidence>
<evidence type="ECO:0000256" key="2">
    <source>
        <dbReference type="ARBA" id="ARBA00022692"/>
    </source>
</evidence>
<keyword evidence="5 7" id="KW-1133">Transmembrane helix</keyword>
<evidence type="ECO:0000256" key="1">
    <source>
        <dbReference type="ARBA" id="ARBA00004651"/>
    </source>
</evidence>
<dbReference type="SMART" id="SM00382">
    <property type="entry name" value="AAA"/>
    <property type="match status" value="1"/>
</dbReference>
<dbReference type="NCBIfam" id="TIGR02857">
    <property type="entry name" value="CydD"/>
    <property type="match status" value="1"/>
</dbReference>
<keyword evidence="3" id="KW-0547">Nucleotide-binding</keyword>
<feature type="transmembrane region" description="Helical" evidence="7">
    <location>
        <begin position="51"/>
        <end position="70"/>
    </location>
</feature>
<evidence type="ECO:0000313" key="11">
    <source>
        <dbReference type="Proteomes" id="UP000004959"/>
    </source>
</evidence>
<feature type="transmembrane region" description="Helical" evidence="7">
    <location>
        <begin position="131"/>
        <end position="151"/>
    </location>
</feature>